<feature type="active site" evidence="3">
    <location>
        <position position="174"/>
    </location>
</feature>
<dbReference type="Gene3D" id="3.40.50.720">
    <property type="entry name" value="NAD(P)-binding Rossmann-like Domain"/>
    <property type="match status" value="1"/>
</dbReference>
<dbReference type="PANTHER" id="PTHR43060:SF15">
    <property type="entry name" value="3-HYDROXYISOBUTYRATE DEHYDROGENASE-LIKE 1, MITOCHONDRIAL-RELATED"/>
    <property type="match status" value="1"/>
</dbReference>
<dbReference type="EMBL" id="RHHM01000002">
    <property type="protein sequence ID" value="RQM39504.1"/>
    <property type="molecule type" value="Genomic_DNA"/>
</dbReference>
<dbReference type="GO" id="GO:0016616">
    <property type="term" value="F:oxidoreductase activity, acting on the CH-OH group of donors, NAD or NADP as acceptor"/>
    <property type="evidence" value="ECO:0007669"/>
    <property type="project" value="UniProtKB-ARBA"/>
</dbReference>
<evidence type="ECO:0000313" key="6">
    <source>
        <dbReference type="EMBL" id="RQM39504.1"/>
    </source>
</evidence>
<keyword evidence="7" id="KW-1185">Reference proteome</keyword>
<dbReference type="Pfam" id="PF14833">
    <property type="entry name" value="NAD_binding_11"/>
    <property type="match status" value="1"/>
</dbReference>
<evidence type="ECO:0000313" key="7">
    <source>
        <dbReference type="Proteomes" id="UP000279457"/>
    </source>
</evidence>
<dbReference type="Gene3D" id="1.10.1040.10">
    <property type="entry name" value="N-(1-d-carboxylethyl)-l-norvaline Dehydrogenase, domain 2"/>
    <property type="match status" value="1"/>
</dbReference>
<sequence length="294" mass="32468">MKSEIKIVGTGSLGSALARRLLDCGYPVAAFNRTASKAEALVGYGARVITDVNKVFDDHQSIVIVCLKDADSIISTFAPLSAHSDKQNNKILVMNTSTLGPSESVRVEAFMRTLSVEYVELPVSGGPEGAIQGRLVAYIGPVSDSFRADILDIASLLCHCYSLMKSNYHAQAMKVINNYCEAMNMAVASEAVYFAEKIGLSKDDICKTLPMGRGRSVYMDVLLDKYQRSDHSISFPLDLRVKDLKLVAQMFDDTNVRSFFYSQLSSAYDKALMANHSRVDQSAYLNFFKNYNKN</sequence>
<dbReference type="InterPro" id="IPR008927">
    <property type="entry name" value="6-PGluconate_DH-like_C_sf"/>
</dbReference>
<proteinExistence type="predicted"/>
<dbReference type="GO" id="GO:0051287">
    <property type="term" value="F:NAD binding"/>
    <property type="evidence" value="ECO:0007669"/>
    <property type="project" value="InterPro"/>
</dbReference>
<keyword evidence="2" id="KW-0520">NAD</keyword>
<protein>
    <submittedName>
        <fullName evidence="6">NAD(P)-dependent oxidoreductase</fullName>
    </submittedName>
</protein>
<gene>
    <name evidence="6" type="ORF">EB241_03485</name>
</gene>
<accession>A0A3N6S1S4</accession>
<dbReference type="RefSeq" id="WP_124231811.1">
    <property type="nucleotide sequence ID" value="NZ_RHHM01000002.1"/>
</dbReference>
<evidence type="ECO:0000259" key="4">
    <source>
        <dbReference type="Pfam" id="PF03446"/>
    </source>
</evidence>
<dbReference type="SUPFAM" id="SSF51735">
    <property type="entry name" value="NAD(P)-binding Rossmann-fold domains"/>
    <property type="match status" value="1"/>
</dbReference>
<dbReference type="Proteomes" id="UP000279457">
    <property type="component" value="Unassembled WGS sequence"/>
</dbReference>
<name>A0A3N6S1S4_9GAMM</name>
<keyword evidence="1" id="KW-0560">Oxidoreductase</keyword>
<organism evidence="6 7">
    <name type="scientific">Erwinia psidii</name>
    <dbReference type="NCBI Taxonomy" id="69224"/>
    <lineage>
        <taxon>Bacteria</taxon>
        <taxon>Pseudomonadati</taxon>
        <taxon>Pseudomonadota</taxon>
        <taxon>Gammaproteobacteria</taxon>
        <taxon>Enterobacterales</taxon>
        <taxon>Erwiniaceae</taxon>
        <taxon>Erwinia</taxon>
    </lineage>
</organism>
<dbReference type="GO" id="GO:0050661">
    <property type="term" value="F:NADP binding"/>
    <property type="evidence" value="ECO:0007669"/>
    <property type="project" value="InterPro"/>
</dbReference>
<dbReference type="Pfam" id="PF03446">
    <property type="entry name" value="NAD_binding_2"/>
    <property type="match status" value="1"/>
</dbReference>
<feature type="domain" description="3-hydroxyisobutyrate dehydrogenase-like NAD-binding" evidence="5">
    <location>
        <begin position="170"/>
        <end position="286"/>
    </location>
</feature>
<dbReference type="OrthoDB" id="9786703at2"/>
<dbReference type="AlphaFoldDB" id="A0A3N6S1S4"/>
<evidence type="ECO:0000256" key="3">
    <source>
        <dbReference type="PIRSR" id="PIRSR000103-1"/>
    </source>
</evidence>
<reference evidence="6 7" key="1">
    <citation type="submission" date="2018-10" db="EMBL/GenBank/DDBJ databases">
        <title>Draft genome sequence for the type isolate of Erwinia psidii, agent causal of bacterial blight in guava (Psidium guajava) and wilt and die-back of Eucalyptus spp.</title>
        <authorList>
            <person name="Hermenegildo P.S."/>
            <person name="Santos S.A."/>
            <person name="Guimaraes L.M.S."/>
            <person name="Vidigal P.M.P."/>
            <person name="Pereira I.C."/>
            <person name="Badel J.L."/>
            <person name="Alfenas-Zerbini P."/>
            <person name="Ferreira M.A.S.V."/>
            <person name="Alfenas A.C."/>
        </authorList>
    </citation>
    <scope>NUCLEOTIDE SEQUENCE [LARGE SCALE GENOMIC DNA]</scope>
    <source>
        <strain evidence="6 7">IBSBF 435</strain>
    </source>
</reference>
<dbReference type="InterPro" id="IPR015815">
    <property type="entry name" value="HIBADH-related"/>
</dbReference>
<evidence type="ECO:0000256" key="2">
    <source>
        <dbReference type="ARBA" id="ARBA00023027"/>
    </source>
</evidence>
<dbReference type="InterPro" id="IPR036291">
    <property type="entry name" value="NAD(P)-bd_dom_sf"/>
</dbReference>
<comment type="caution">
    <text evidence="6">The sequence shown here is derived from an EMBL/GenBank/DDBJ whole genome shotgun (WGS) entry which is preliminary data.</text>
</comment>
<dbReference type="InterPro" id="IPR013328">
    <property type="entry name" value="6PGD_dom2"/>
</dbReference>
<evidence type="ECO:0000259" key="5">
    <source>
        <dbReference type="Pfam" id="PF14833"/>
    </source>
</evidence>
<dbReference type="InterPro" id="IPR029154">
    <property type="entry name" value="HIBADH-like_NADP-bd"/>
</dbReference>
<dbReference type="InterPro" id="IPR006115">
    <property type="entry name" value="6PGDH_NADP-bd"/>
</dbReference>
<dbReference type="PIRSF" id="PIRSF000103">
    <property type="entry name" value="HIBADH"/>
    <property type="match status" value="1"/>
</dbReference>
<dbReference type="SUPFAM" id="SSF48179">
    <property type="entry name" value="6-phosphogluconate dehydrogenase C-terminal domain-like"/>
    <property type="match status" value="1"/>
</dbReference>
<feature type="domain" description="6-phosphogluconate dehydrogenase NADP-binding" evidence="4">
    <location>
        <begin position="5"/>
        <end position="146"/>
    </location>
</feature>
<evidence type="ECO:0000256" key="1">
    <source>
        <dbReference type="ARBA" id="ARBA00023002"/>
    </source>
</evidence>
<dbReference type="PANTHER" id="PTHR43060">
    <property type="entry name" value="3-HYDROXYISOBUTYRATE DEHYDROGENASE-LIKE 1, MITOCHONDRIAL-RELATED"/>
    <property type="match status" value="1"/>
</dbReference>